<feature type="transmembrane region" description="Helical" evidence="6">
    <location>
        <begin position="59"/>
        <end position="79"/>
    </location>
</feature>
<evidence type="ECO:0000256" key="4">
    <source>
        <dbReference type="ARBA" id="ARBA00022989"/>
    </source>
</evidence>
<dbReference type="EMBL" id="JARGYC010000019">
    <property type="protein sequence ID" value="MDF0600884.1"/>
    <property type="molecule type" value="Genomic_DNA"/>
</dbReference>
<dbReference type="RefSeq" id="WP_275567026.1">
    <property type="nucleotide sequence ID" value="NZ_JARGYC010000019.1"/>
</dbReference>
<keyword evidence="2" id="KW-1003">Cell membrane</keyword>
<evidence type="ECO:0000256" key="5">
    <source>
        <dbReference type="ARBA" id="ARBA00023136"/>
    </source>
</evidence>
<dbReference type="AlphaFoldDB" id="A0AAE3NSL4"/>
<evidence type="ECO:0000313" key="7">
    <source>
        <dbReference type="EMBL" id="MDF0600884.1"/>
    </source>
</evidence>
<evidence type="ECO:0000256" key="6">
    <source>
        <dbReference type="SAM" id="Phobius"/>
    </source>
</evidence>
<dbReference type="GO" id="GO:0043190">
    <property type="term" value="C:ATP-binding cassette (ABC) transporter complex"/>
    <property type="evidence" value="ECO:0007669"/>
    <property type="project" value="InterPro"/>
</dbReference>
<dbReference type="InterPro" id="IPR030923">
    <property type="entry name" value="LptG"/>
</dbReference>
<gene>
    <name evidence="7" type="primary">lptG</name>
    <name evidence="7" type="ORF">P1J78_09085</name>
</gene>
<keyword evidence="8" id="KW-1185">Reference proteome</keyword>
<feature type="transmembrane region" description="Helical" evidence="6">
    <location>
        <begin position="282"/>
        <end position="298"/>
    </location>
</feature>
<name>A0AAE3NSL4_9RHOB</name>
<comment type="subcellular location">
    <subcellularLocation>
        <location evidence="1">Cell membrane</location>
        <topology evidence="1">Multi-pass membrane protein</topology>
    </subcellularLocation>
</comment>
<dbReference type="Pfam" id="PF03739">
    <property type="entry name" value="LptF_LptG"/>
    <property type="match status" value="1"/>
</dbReference>
<evidence type="ECO:0000256" key="2">
    <source>
        <dbReference type="ARBA" id="ARBA00022475"/>
    </source>
</evidence>
<dbReference type="InterPro" id="IPR005495">
    <property type="entry name" value="LptG/LptF_permease"/>
</dbReference>
<dbReference type="PANTHER" id="PTHR33529">
    <property type="entry name" value="SLR0882 PROTEIN-RELATED"/>
    <property type="match status" value="1"/>
</dbReference>
<dbReference type="Proteomes" id="UP001220964">
    <property type="component" value="Unassembled WGS sequence"/>
</dbReference>
<evidence type="ECO:0000256" key="3">
    <source>
        <dbReference type="ARBA" id="ARBA00022692"/>
    </source>
</evidence>
<evidence type="ECO:0000256" key="1">
    <source>
        <dbReference type="ARBA" id="ARBA00004651"/>
    </source>
</evidence>
<dbReference type="GO" id="GO:0055085">
    <property type="term" value="P:transmembrane transport"/>
    <property type="evidence" value="ECO:0007669"/>
    <property type="project" value="InterPro"/>
</dbReference>
<feature type="transmembrane region" description="Helical" evidence="6">
    <location>
        <begin position="12"/>
        <end position="29"/>
    </location>
</feature>
<keyword evidence="5 6" id="KW-0472">Membrane</keyword>
<protein>
    <submittedName>
        <fullName evidence="7">LPS export ABC transporter permease LptG</fullName>
    </submittedName>
</protein>
<feature type="transmembrane region" description="Helical" evidence="6">
    <location>
        <begin position="341"/>
        <end position="362"/>
    </location>
</feature>
<sequence>MILHLYFARRFLMSFLLVFTVFLGLYVLIDMVEQIRKFDSDTVGFWQIVKLTLLNMPQGMYQILPLIMILATLLLFLTLARTSELVVTRASGRSALRSLVSPVLVAMAIGAVSVGLFNPIVAATSKQYELLAGRLTGDAASVLSISREGLWLRQGGPEGQTVIHAESANLEGTALFGVTFLAFGPEGTPQQRIEAQSARLSPGAWEVQNAKVWRLSGTDNPERDARSLAAMEVPSDLTQEQIQDSFGAPASVPIWELPGFIAQLERAGFSARTHKVWLQMELSQPLLMAAMVLVAAGFTMRHTRFGRTGLMVLISIGMGFGIYFLRNFAQILGDNGQLPVALAAWTVPVAALMLSLGILLNLEDG</sequence>
<keyword evidence="4 6" id="KW-1133">Transmembrane helix</keyword>
<keyword evidence="3 6" id="KW-0812">Transmembrane</keyword>
<dbReference type="PANTHER" id="PTHR33529:SF2">
    <property type="entry name" value="LIPOPOLYSACCHARIDE EXPORT SYSTEM PERMEASE PROTEIN LPTG"/>
    <property type="match status" value="1"/>
</dbReference>
<dbReference type="NCBIfam" id="TIGR04408">
    <property type="entry name" value="LptG_lptG"/>
    <property type="match status" value="1"/>
</dbReference>
<evidence type="ECO:0000313" key="8">
    <source>
        <dbReference type="Proteomes" id="UP001220964"/>
    </source>
</evidence>
<organism evidence="7 8">
    <name type="scientific">Psychromarinibacter sediminicola</name>
    <dbReference type="NCBI Taxonomy" id="3033385"/>
    <lineage>
        <taxon>Bacteria</taxon>
        <taxon>Pseudomonadati</taxon>
        <taxon>Pseudomonadota</taxon>
        <taxon>Alphaproteobacteria</taxon>
        <taxon>Rhodobacterales</taxon>
        <taxon>Paracoccaceae</taxon>
        <taxon>Psychromarinibacter</taxon>
    </lineage>
</organism>
<feature type="transmembrane region" description="Helical" evidence="6">
    <location>
        <begin position="99"/>
        <end position="121"/>
    </location>
</feature>
<reference evidence="7" key="1">
    <citation type="submission" date="2023-03" db="EMBL/GenBank/DDBJ databases">
        <title>Multiphase analysis and comparison of six strains from genera Psychromarinibacter, Lutimaribacter, and Maritimibacter, including a novel species: Psychromarinibacter sediminicola sp. nov.</title>
        <authorList>
            <person name="Wang Y.-H."/>
            <person name="Ye M.-Q."/>
            <person name="Du Z.-J."/>
        </authorList>
    </citation>
    <scope>NUCLEOTIDE SEQUENCE</scope>
    <source>
        <strain evidence="7">C21-152</strain>
    </source>
</reference>
<feature type="transmembrane region" description="Helical" evidence="6">
    <location>
        <begin position="310"/>
        <end position="329"/>
    </location>
</feature>
<accession>A0AAE3NSL4</accession>
<comment type="caution">
    <text evidence="7">The sequence shown here is derived from an EMBL/GenBank/DDBJ whole genome shotgun (WGS) entry which is preliminary data.</text>
</comment>
<proteinExistence type="predicted"/>
<dbReference type="GO" id="GO:0015920">
    <property type="term" value="P:lipopolysaccharide transport"/>
    <property type="evidence" value="ECO:0007669"/>
    <property type="project" value="TreeGrafter"/>
</dbReference>